<dbReference type="EMBL" id="SIJK02000049">
    <property type="protein sequence ID" value="MBP1467963.1"/>
    <property type="molecule type" value="Genomic_DNA"/>
</dbReference>
<keyword evidence="2" id="KW-1185">Reference proteome</keyword>
<evidence type="ECO:0000313" key="2">
    <source>
        <dbReference type="Proteomes" id="UP001193081"/>
    </source>
</evidence>
<reference evidence="1 2" key="1">
    <citation type="submission" date="2021-03" db="EMBL/GenBank/DDBJ databases">
        <authorList>
            <person name="Grouzdev D.S."/>
        </authorList>
    </citation>
    <scope>NUCLEOTIDE SEQUENCE [LARGE SCALE GENOMIC DNA]</scope>
    <source>
        <strain evidence="1 2">M50-1</strain>
    </source>
</reference>
<dbReference type="Proteomes" id="UP001193081">
    <property type="component" value="Unassembled WGS sequence"/>
</dbReference>
<protein>
    <submittedName>
        <fullName evidence="1">Uncharacterized protein</fullName>
    </submittedName>
</protein>
<comment type="caution">
    <text evidence="1">The sequence shown here is derived from an EMBL/GenBank/DDBJ whole genome shotgun (WGS) entry which is preliminary data.</text>
</comment>
<accession>A0ABS4DEU7</accession>
<evidence type="ECO:0000313" key="1">
    <source>
        <dbReference type="EMBL" id="MBP1467963.1"/>
    </source>
</evidence>
<name>A0ABS4DEU7_9CHLR</name>
<gene>
    <name evidence="1" type="ORF">EYB53_019760</name>
</gene>
<sequence length="50" mass="5060">MNAHDAASIGAGMIIGDGRSAMHRAAASRSAVTGAAWPHRLCGWLARASA</sequence>
<dbReference type="RefSeq" id="WP_167857496.1">
    <property type="nucleotide sequence ID" value="NZ_SIJK02000049.1"/>
</dbReference>
<organism evidence="1 2">
    <name type="scientific">Candidatus Chloroploca mongolica</name>
    <dbReference type="NCBI Taxonomy" id="2528176"/>
    <lineage>
        <taxon>Bacteria</taxon>
        <taxon>Bacillati</taxon>
        <taxon>Chloroflexota</taxon>
        <taxon>Chloroflexia</taxon>
        <taxon>Chloroflexales</taxon>
        <taxon>Chloroflexineae</taxon>
        <taxon>Oscillochloridaceae</taxon>
        <taxon>Candidatus Chloroploca</taxon>
    </lineage>
</organism>
<proteinExistence type="predicted"/>